<dbReference type="Gene3D" id="2.50.20.20">
    <property type="match status" value="1"/>
</dbReference>
<dbReference type="RefSeq" id="WP_203714916.1">
    <property type="nucleotide sequence ID" value="NZ_BONE01000030.1"/>
</dbReference>
<keyword evidence="3" id="KW-1003">Cell membrane</keyword>
<dbReference type="SUPFAM" id="SSF89392">
    <property type="entry name" value="Prokaryotic lipoproteins and lipoprotein localization factors"/>
    <property type="match status" value="1"/>
</dbReference>
<reference evidence="5 6" key="1">
    <citation type="submission" date="2021-01" db="EMBL/GenBank/DDBJ databases">
        <title>Whole genome shotgun sequence of Asanoa siamensis NBRC 107932.</title>
        <authorList>
            <person name="Komaki H."/>
            <person name="Tamura T."/>
        </authorList>
    </citation>
    <scope>NUCLEOTIDE SEQUENCE [LARGE SCALE GENOMIC DNA]</scope>
    <source>
        <strain evidence="5 6">NBRC 107932</strain>
    </source>
</reference>
<keyword evidence="6" id="KW-1185">Reference proteome</keyword>
<sequence length="232" mass="23609">MRPPRTFIIAVLLAALASVSACGDDDSGAAAGDPNLPAASTLLPAAAAKMRAITAAAFDITTEGDTGALPIKSAKGAIDHTGTAEGTATLEQVGMPIELTFVAKDDTLYVKGLTAGWQKVPLAQAAALYDPTAILDPDRGIGAVLSDAKGTTKGKETIDGAEHYLVDATFDGAAMAKLVPGVTGDVTGTVWIGATDSLVRQLRFTVPGDGKGTVTIRFSDFDKPVDVDVPAV</sequence>
<feature type="signal peptide" evidence="4">
    <location>
        <begin position="1"/>
        <end position="23"/>
    </location>
</feature>
<feature type="chain" id="PRO_5046301359" description="Lipoprotein LprG" evidence="4">
    <location>
        <begin position="24"/>
        <end position="232"/>
    </location>
</feature>
<protein>
    <recommendedName>
        <fullName evidence="7">Lipoprotein LprG</fullName>
    </recommendedName>
</protein>
<dbReference type="Proteomes" id="UP000604117">
    <property type="component" value="Unassembled WGS sequence"/>
</dbReference>
<dbReference type="Pfam" id="PF07161">
    <property type="entry name" value="LppX_LprAFG"/>
    <property type="match status" value="1"/>
</dbReference>
<evidence type="ECO:0000313" key="5">
    <source>
        <dbReference type="EMBL" id="GIF74390.1"/>
    </source>
</evidence>
<evidence type="ECO:0008006" key="7">
    <source>
        <dbReference type="Google" id="ProtNLM"/>
    </source>
</evidence>
<dbReference type="PROSITE" id="PS51257">
    <property type="entry name" value="PROKAR_LIPOPROTEIN"/>
    <property type="match status" value="1"/>
</dbReference>
<organism evidence="5 6">
    <name type="scientific">Asanoa siamensis</name>
    <dbReference type="NCBI Taxonomy" id="926357"/>
    <lineage>
        <taxon>Bacteria</taxon>
        <taxon>Bacillati</taxon>
        <taxon>Actinomycetota</taxon>
        <taxon>Actinomycetes</taxon>
        <taxon>Micromonosporales</taxon>
        <taxon>Micromonosporaceae</taxon>
        <taxon>Asanoa</taxon>
    </lineage>
</organism>
<comment type="subcellular location">
    <subcellularLocation>
        <location evidence="1">Cell envelope</location>
    </subcellularLocation>
</comment>
<evidence type="ECO:0000256" key="4">
    <source>
        <dbReference type="SAM" id="SignalP"/>
    </source>
</evidence>
<evidence type="ECO:0000256" key="3">
    <source>
        <dbReference type="ARBA" id="ARBA00022475"/>
    </source>
</evidence>
<accession>A0ABQ4CSX3</accession>
<proteinExistence type="inferred from homology"/>
<keyword evidence="3" id="KW-0472">Membrane</keyword>
<keyword evidence="4" id="KW-0732">Signal</keyword>
<dbReference type="EMBL" id="BONE01000030">
    <property type="protein sequence ID" value="GIF74390.1"/>
    <property type="molecule type" value="Genomic_DNA"/>
</dbReference>
<gene>
    <name evidence="5" type="ORF">Asi02nite_39080</name>
</gene>
<comment type="caution">
    <text evidence="5">The sequence shown here is derived from an EMBL/GenBank/DDBJ whole genome shotgun (WGS) entry which is preliminary data.</text>
</comment>
<evidence type="ECO:0000256" key="1">
    <source>
        <dbReference type="ARBA" id="ARBA00004196"/>
    </source>
</evidence>
<dbReference type="InterPro" id="IPR009830">
    <property type="entry name" value="LppX/LprAFG"/>
</dbReference>
<dbReference type="InterPro" id="IPR029046">
    <property type="entry name" value="LolA/LolB/LppX"/>
</dbReference>
<evidence type="ECO:0000256" key="2">
    <source>
        <dbReference type="ARBA" id="ARBA00009194"/>
    </source>
</evidence>
<comment type="similarity">
    <text evidence="2">Belongs to the LppX/LprAFG lipoprotein family.</text>
</comment>
<name>A0ABQ4CSX3_9ACTN</name>
<evidence type="ECO:0000313" key="6">
    <source>
        <dbReference type="Proteomes" id="UP000604117"/>
    </source>
</evidence>
<dbReference type="CDD" id="cd16334">
    <property type="entry name" value="LppX-like"/>
    <property type="match status" value="1"/>
</dbReference>